<dbReference type="HOGENOM" id="CLU_2906211_0_0_1"/>
<accession>R7U296</accession>
<keyword evidence="4" id="KW-1185">Reference proteome</keyword>
<dbReference type="PANTHER" id="PTHR13456:SF0">
    <property type="entry name" value="UPF0729 PROTEIN C18ORF32"/>
    <property type="match status" value="1"/>
</dbReference>
<dbReference type="EnsemblMetazoa" id="CapteT129274">
    <property type="protein sequence ID" value="CapteP129274"/>
    <property type="gene ID" value="CapteG129274"/>
</dbReference>
<reference evidence="2 4" key="2">
    <citation type="journal article" date="2013" name="Nature">
        <title>Insights into bilaterian evolution from three spiralian genomes.</title>
        <authorList>
            <person name="Simakov O."/>
            <person name="Marletaz F."/>
            <person name="Cho S.J."/>
            <person name="Edsinger-Gonzales E."/>
            <person name="Havlak P."/>
            <person name="Hellsten U."/>
            <person name="Kuo D.H."/>
            <person name="Larsson T."/>
            <person name="Lv J."/>
            <person name="Arendt D."/>
            <person name="Savage R."/>
            <person name="Osoegawa K."/>
            <person name="de Jong P."/>
            <person name="Grimwood J."/>
            <person name="Chapman J.A."/>
            <person name="Shapiro H."/>
            <person name="Aerts A."/>
            <person name="Otillar R.P."/>
            <person name="Terry A.Y."/>
            <person name="Boore J.L."/>
            <person name="Grigoriev I.V."/>
            <person name="Lindberg D.R."/>
            <person name="Seaver E.C."/>
            <person name="Weisblat D.A."/>
            <person name="Putnam N.H."/>
            <person name="Rokhsar D.S."/>
        </authorList>
    </citation>
    <scope>NUCLEOTIDE SEQUENCE</scope>
    <source>
        <strain evidence="2 4">I ESC-2004</strain>
    </source>
</reference>
<sequence>MVCVPCIVIPFLLWVFHKFIQPWVLKFWNPWAKVEAVDFRESGPPKVSKQISDYAVISAKYI</sequence>
<evidence type="ECO:0000313" key="2">
    <source>
        <dbReference type="EMBL" id="ELU00008.1"/>
    </source>
</evidence>
<protein>
    <submittedName>
        <fullName evidence="2 3">Uncharacterized protein</fullName>
    </submittedName>
</protein>
<evidence type="ECO:0000313" key="3">
    <source>
        <dbReference type="EnsemblMetazoa" id="CapteP129274"/>
    </source>
</evidence>
<reference evidence="3" key="3">
    <citation type="submission" date="2015-06" db="UniProtKB">
        <authorList>
            <consortium name="EnsemblMetazoa"/>
        </authorList>
    </citation>
    <scope>IDENTIFICATION</scope>
</reference>
<dbReference type="EMBL" id="KB306283">
    <property type="protein sequence ID" value="ELU00008.1"/>
    <property type="molecule type" value="Genomic_DNA"/>
</dbReference>
<dbReference type="PANTHER" id="PTHR13456">
    <property type="entry name" value="UPF0729 PROTEIN C18ORF32"/>
    <property type="match status" value="1"/>
</dbReference>
<comment type="similarity">
    <text evidence="1">Belongs to the UPF0729 family.</text>
</comment>
<evidence type="ECO:0000313" key="4">
    <source>
        <dbReference type="Proteomes" id="UP000014760"/>
    </source>
</evidence>
<gene>
    <name evidence="2" type="ORF">CAPTEDRAFT_129274</name>
</gene>
<name>R7U296_CAPTE</name>
<dbReference type="EMBL" id="AMQN01047758">
    <property type="status" value="NOT_ANNOTATED_CDS"/>
    <property type="molecule type" value="Genomic_DNA"/>
</dbReference>
<evidence type="ECO:0000256" key="1">
    <source>
        <dbReference type="ARBA" id="ARBA00007959"/>
    </source>
</evidence>
<dbReference type="InterPro" id="IPR026776">
    <property type="entry name" value="UPF0729_C18orf32-like"/>
</dbReference>
<reference evidence="4" key="1">
    <citation type="submission" date="2012-12" db="EMBL/GenBank/DDBJ databases">
        <authorList>
            <person name="Hellsten U."/>
            <person name="Grimwood J."/>
            <person name="Chapman J.A."/>
            <person name="Shapiro H."/>
            <person name="Aerts A."/>
            <person name="Otillar R.P."/>
            <person name="Terry A.Y."/>
            <person name="Boore J.L."/>
            <person name="Simakov O."/>
            <person name="Marletaz F."/>
            <person name="Cho S.-J."/>
            <person name="Edsinger-Gonzales E."/>
            <person name="Havlak P."/>
            <person name="Kuo D.-H."/>
            <person name="Larsson T."/>
            <person name="Lv J."/>
            <person name="Arendt D."/>
            <person name="Savage R."/>
            <person name="Osoegawa K."/>
            <person name="de Jong P."/>
            <person name="Lindberg D.R."/>
            <person name="Seaver E.C."/>
            <person name="Weisblat D.A."/>
            <person name="Putnam N.H."/>
            <person name="Grigoriev I.V."/>
            <person name="Rokhsar D.S."/>
        </authorList>
    </citation>
    <scope>NUCLEOTIDE SEQUENCE</scope>
    <source>
        <strain evidence="4">I ESC-2004</strain>
    </source>
</reference>
<dbReference type="OrthoDB" id="10062823at2759"/>
<proteinExistence type="inferred from homology"/>
<dbReference type="Proteomes" id="UP000014760">
    <property type="component" value="Unassembled WGS sequence"/>
</dbReference>
<dbReference type="Pfam" id="PF14975">
    <property type="entry name" value="DUF4512"/>
    <property type="match status" value="1"/>
</dbReference>
<organism evidence="2">
    <name type="scientific">Capitella teleta</name>
    <name type="common">Polychaete worm</name>
    <dbReference type="NCBI Taxonomy" id="283909"/>
    <lineage>
        <taxon>Eukaryota</taxon>
        <taxon>Metazoa</taxon>
        <taxon>Spiralia</taxon>
        <taxon>Lophotrochozoa</taxon>
        <taxon>Annelida</taxon>
        <taxon>Polychaeta</taxon>
        <taxon>Sedentaria</taxon>
        <taxon>Scolecida</taxon>
        <taxon>Capitellidae</taxon>
        <taxon>Capitella</taxon>
    </lineage>
</organism>
<dbReference type="AlphaFoldDB" id="R7U296"/>